<dbReference type="InterPro" id="IPR000859">
    <property type="entry name" value="CUB_dom"/>
</dbReference>
<reference evidence="5" key="1">
    <citation type="submission" date="2021-06" db="EMBL/GenBank/DDBJ databases">
        <authorList>
            <person name="Hodson N. C."/>
            <person name="Mongue J. A."/>
            <person name="Jaron S. K."/>
        </authorList>
    </citation>
    <scope>NUCLEOTIDE SEQUENCE</scope>
</reference>
<evidence type="ECO:0000256" key="3">
    <source>
        <dbReference type="PROSITE-ProRule" id="PRU00059"/>
    </source>
</evidence>
<feature type="domain" description="CUB" evidence="4">
    <location>
        <begin position="44"/>
        <end position="156"/>
    </location>
</feature>
<dbReference type="PANTHER" id="PTHR24251">
    <property type="entry name" value="OVOCHYMASE-RELATED"/>
    <property type="match status" value="1"/>
</dbReference>
<accession>A0A8J2KF90</accession>
<dbReference type="AlphaFoldDB" id="A0A8J2KF90"/>
<name>A0A8J2KF90_9HEXA</name>
<evidence type="ECO:0000313" key="6">
    <source>
        <dbReference type="Proteomes" id="UP000708208"/>
    </source>
</evidence>
<dbReference type="Proteomes" id="UP000708208">
    <property type="component" value="Unassembled WGS sequence"/>
</dbReference>
<sequence>MERQYIFIIAGLGILLLLFVYGKNPGIKYNFIVTSEVKAEIEPCGGVIYASNGTINYKLGEPFKSGERCTWTIHSPNATKISFQVVENGFIQSNMEVLKVGYFLDSDYKTIGNYQEVVLNYSSYNNSVDVPGPVAFVRFHPMSLTGLGFSLVFSSVSSGISLPFKYRNFHVSSTYGKINYPGHGKSYQPLERVTILLNPPVSATLALKYFYGDCGVQQDYLSIYKWGRYGYNDDSLNLLQQFCNSSISSIPSWTIQSTEVLITFHSSISGKNRGFEFIWVP</sequence>
<organism evidence="5 6">
    <name type="scientific">Allacma fusca</name>
    <dbReference type="NCBI Taxonomy" id="39272"/>
    <lineage>
        <taxon>Eukaryota</taxon>
        <taxon>Metazoa</taxon>
        <taxon>Ecdysozoa</taxon>
        <taxon>Arthropoda</taxon>
        <taxon>Hexapoda</taxon>
        <taxon>Collembola</taxon>
        <taxon>Symphypleona</taxon>
        <taxon>Sminthuridae</taxon>
        <taxon>Allacma</taxon>
    </lineage>
</organism>
<protein>
    <recommendedName>
        <fullName evidence="4">CUB domain-containing protein</fullName>
    </recommendedName>
</protein>
<evidence type="ECO:0000313" key="5">
    <source>
        <dbReference type="EMBL" id="CAG7725049.1"/>
    </source>
</evidence>
<proteinExistence type="predicted"/>
<comment type="caution">
    <text evidence="3">Lacks conserved residue(s) required for the propagation of feature annotation.</text>
</comment>
<gene>
    <name evidence="5" type="ORF">AFUS01_LOCUS14032</name>
</gene>
<keyword evidence="2" id="KW-1015">Disulfide bond</keyword>
<dbReference type="EMBL" id="CAJVCH010116926">
    <property type="protein sequence ID" value="CAG7725049.1"/>
    <property type="molecule type" value="Genomic_DNA"/>
</dbReference>
<keyword evidence="1" id="KW-0677">Repeat</keyword>
<dbReference type="SMART" id="SM00042">
    <property type="entry name" value="CUB"/>
    <property type="match status" value="2"/>
</dbReference>
<comment type="caution">
    <text evidence="5">The sequence shown here is derived from an EMBL/GenBank/DDBJ whole genome shotgun (WGS) entry which is preliminary data.</text>
</comment>
<evidence type="ECO:0000256" key="2">
    <source>
        <dbReference type="ARBA" id="ARBA00023157"/>
    </source>
</evidence>
<dbReference type="PROSITE" id="PS01180">
    <property type="entry name" value="CUB"/>
    <property type="match status" value="1"/>
</dbReference>
<keyword evidence="6" id="KW-1185">Reference proteome</keyword>
<evidence type="ECO:0000256" key="1">
    <source>
        <dbReference type="ARBA" id="ARBA00022737"/>
    </source>
</evidence>
<evidence type="ECO:0000259" key="4">
    <source>
        <dbReference type="PROSITE" id="PS01180"/>
    </source>
</evidence>